<feature type="region of interest" description="Disordered" evidence="2">
    <location>
        <begin position="343"/>
        <end position="398"/>
    </location>
</feature>
<dbReference type="AlphaFoldDB" id="A0A0D2WUY5"/>
<gene>
    <name evidence="3" type="ORF">CAOG_006285</name>
</gene>
<evidence type="ECO:0000313" key="4">
    <source>
        <dbReference type="Proteomes" id="UP000008743"/>
    </source>
</evidence>
<dbReference type="Proteomes" id="UP000008743">
    <property type="component" value="Unassembled WGS sequence"/>
</dbReference>
<organism evidence="3 4">
    <name type="scientific">Capsaspora owczarzaki (strain ATCC 30864)</name>
    <dbReference type="NCBI Taxonomy" id="595528"/>
    <lineage>
        <taxon>Eukaryota</taxon>
        <taxon>Filasterea</taxon>
        <taxon>Capsaspora</taxon>
    </lineage>
</organism>
<feature type="coiled-coil region" evidence="1">
    <location>
        <begin position="124"/>
        <end position="166"/>
    </location>
</feature>
<feature type="compositionally biased region" description="Low complexity" evidence="2">
    <location>
        <begin position="373"/>
        <end position="386"/>
    </location>
</feature>
<accession>A0A0D2WUY5</accession>
<dbReference type="InParanoid" id="A0A0D2WUY5"/>
<sequence>MRKKQLKGGRVPKVHIHRTNAVRLLCQAANTLASHFNAAGFCPPHFAFGRCVNCEMDVFASFRPLGVSCSRPNAPTLAALLPKTAILTSSKLIVGQEAVARRQTQENYSPIFRVILDPLSPSELADAAAVLEKSNDLLQALQEQVTSQLKREKDASEARIKAYIDKEHADYTKLEKSAHDVKFTLFHKLAGLRQQAIATAISDAMGDALNDVLGNDSPVFSPLSASKSPKSGLAQVASQLQHLAAMEAVPAVVVTTEQGPQRFSPAGYNGHRGSPSSVLGASARENSDIPTLSTVGVRIPPASFTASPRFPVVPPSSVAGSFIPPSSVSNASRFSSALSEGLKSVASDSDAPPTTSTDSPKLLNRIVWNKGASSNSGSQHSNLSKSVPASRVNFGGRRDSGNVSSMSIDIFHDVTVTYCLTLSCQIPRMPYLTWMDLKALHPQTDTVGMTPLMRRTKRTPWKRAPPLEGNLQLRLLTEWHCTPRPFRWVFRLVPRQALSPMTTAWHTAREACKFQDLLKPIGCKIWQRPFASCLGFPSTTRQRHLAIFLGAKCRPFFSETVCFACSFMWHPMTLNLSQTIVTSEYSVSCVCL</sequence>
<name>A0A0D2WUY5_CAPO3</name>
<evidence type="ECO:0000313" key="3">
    <source>
        <dbReference type="EMBL" id="KJE95883.1"/>
    </source>
</evidence>
<evidence type="ECO:0000256" key="1">
    <source>
        <dbReference type="SAM" id="Coils"/>
    </source>
</evidence>
<protein>
    <submittedName>
        <fullName evidence="3">Uncharacterized protein</fullName>
    </submittedName>
</protein>
<reference evidence="4" key="1">
    <citation type="submission" date="2011-02" db="EMBL/GenBank/DDBJ databases">
        <title>The Genome Sequence of Capsaspora owczarzaki ATCC 30864.</title>
        <authorList>
            <person name="Russ C."/>
            <person name="Cuomo C."/>
            <person name="Burger G."/>
            <person name="Gray M.W."/>
            <person name="Holland P.W.H."/>
            <person name="King N."/>
            <person name="Lang F.B.F."/>
            <person name="Roger A.J."/>
            <person name="Ruiz-Trillo I."/>
            <person name="Young S.K."/>
            <person name="Zeng Q."/>
            <person name="Gargeya S."/>
            <person name="Alvarado L."/>
            <person name="Berlin A."/>
            <person name="Chapman S.B."/>
            <person name="Chen Z."/>
            <person name="Freedman E."/>
            <person name="Gellesch M."/>
            <person name="Goldberg J."/>
            <person name="Griggs A."/>
            <person name="Gujja S."/>
            <person name="Heilman E."/>
            <person name="Heiman D."/>
            <person name="Howarth C."/>
            <person name="Mehta T."/>
            <person name="Neiman D."/>
            <person name="Pearson M."/>
            <person name="Roberts A."/>
            <person name="Saif S."/>
            <person name="Shea T."/>
            <person name="Shenoy N."/>
            <person name="Sisk P."/>
            <person name="Stolte C."/>
            <person name="Sykes S."/>
            <person name="White J."/>
            <person name="Yandava C."/>
            <person name="Haas B."/>
            <person name="Nusbaum C."/>
            <person name="Birren B."/>
        </authorList>
    </citation>
    <scope>NUCLEOTIDE SEQUENCE</scope>
    <source>
        <strain evidence="4">ATCC 30864</strain>
    </source>
</reference>
<evidence type="ECO:0000256" key="2">
    <source>
        <dbReference type="SAM" id="MobiDB-lite"/>
    </source>
</evidence>
<keyword evidence="4" id="KW-1185">Reference proteome</keyword>
<dbReference type="EMBL" id="KE346370">
    <property type="protein sequence ID" value="KJE95883.1"/>
    <property type="molecule type" value="Genomic_DNA"/>
</dbReference>
<keyword evidence="1" id="KW-0175">Coiled coil</keyword>
<proteinExistence type="predicted"/>
<dbReference type="PhylomeDB" id="A0A0D2WUY5"/>